<dbReference type="InterPro" id="IPR018145">
    <property type="entry name" value="CagE_TrbE_VirB_cntrl_dom"/>
</dbReference>
<feature type="domain" description="TraG N-terminal Bacteroidetes" evidence="2">
    <location>
        <begin position="4"/>
        <end position="51"/>
    </location>
</feature>
<dbReference type="InterPro" id="IPR027417">
    <property type="entry name" value="P-loop_NTPase"/>
</dbReference>
<dbReference type="Proteomes" id="UP001338309">
    <property type="component" value="Unassembled WGS sequence"/>
</dbReference>
<dbReference type="Pfam" id="PF03135">
    <property type="entry name" value="CagE_TrbE_VirB"/>
    <property type="match status" value="1"/>
</dbReference>
<dbReference type="InterPro" id="IPR053155">
    <property type="entry name" value="F-pilin_assembly_TraC"/>
</dbReference>
<dbReference type="NCBIfam" id="TIGR03783">
    <property type="entry name" value="Bac_Flav_CT_G"/>
    <property type="match status" value="1"/>
</dbReference>
<dbReference type="Pfam" id="PF19044">
    <property type="entry name" value="P-loop_TraG"/>
    <property type="match status" value="1"/>
</dbReference>
<evidence type="ECO:0000259" key="1">
    <source>
        <dbReference type="Pfam" id="PF03135"/>
    </source>
</evidence>
<accession>A0ABQ6PRP2</accession>
<protein>
    <submittedName>
        <fullName evidence="4">TraG family conjugative transposon ATPase</fullName>
    </submittedName>
</protein>
<evidence type="ECO:0000313" key="4">
    <source>
        <dbReference type="EMBL" id="GMQ30650.1"/>
    </source>
</evidence>
<gene>
    <name evidence="4" type="ORF">Aconfl_32930</name>
</gene>
<dbReference type="InterPro" id="IPR024451">
    <property type="entry name" value="TraG_N_Bacteroidetes"/>
</dbReference>
<dbReference type="Pfam" id="PF12991">
    <property type="entry name" value="DUF3875"/>
    <property type="match status" value="1"/>
</dbReference>
<proteinExistence type="predicted"/>
<evidence type="ECO:0000313" key="5">
    <source>
        <dbReference type="Proteomes" id="UP001338309"/>
    </source>
</evidence>
<sequence>MSNYRELESVLPLFSYENDFLVSKQGDLTACYSLTLPPLFTLSQAEAENLHGALVKAFRLLPSKSLVWKQDWFVQSAYSDFQGRAKFGSEFGSKLGYGFGADLGSDLGSEPSFLSRANSRFFEGKPVLDHTCYLWITFPNPEKKLGDSSLSNLFRSHWVGEPFFRKGLMESYQAVLAQIEHLLNADGMGMHRLSEDVLLGTPGAKGVIESYLLMPSNRSFPEIHDMEFKPDWKIGDQFLGMVSLSSLGQLPLELETSKVFEPYSTDLSKYYLGFASPLGQALDCNHIYSQVFQLEESEKYYSSLESKRLRLHALSRYSRANELASDSIAAYLDEAIREGKTPVKGHANILIWADSSLELKKAIREASASLSKLGLVPKTETWGAPQLYWAGIPGNAAALPTNECFHCNLDQLICLFNLEGASASGVLPKGLRLGERRYGQPVWVDLSDEPMQKGWITNRNKFILGPSGSGKSFFTNHMVRSYFEQGTHVVLVDVGHSYQGLCELVEGYYFTYSEESPICFNPFFLDGEVLDTEKKESLKTLLLALWKKEDEVFRRSEYVAISNALKAYYEFLGDSPGIFPCFDSFYEFLQTGFSSMISAEKVNSRDFDLGNFLYVLRPFYRGGEFDYLLNARENLNLLDQRFIVFELDKIKDHPILFPVVTLIIMEIFISKMRKLKGQRKMILIEEAWKAIAKEGMAEYIKYLFKTVRKFFGEAIVVTQEVDDIIQSPVIKDAIINNSDCKILLDQSKYQNKFELIQKLLGLTEKEKSMVLSINRANDPSRKYKEVFIGLGSHSQVFRTEVSLEEYLTYTTEEKEKLRIEELCRLHGGNREKAIAQLAEELRQSSSG</sequence>
<feature type="domain" description="TraG P-loop" evidence="3">
    <location>
        <begin position="430"/>
        <end position="840"/>
    </location>
</feature>
<dbReference type="RefSeq" id="WP_338225361.1">
    <property type="nucleotide sequence ID" value="NZ_BTPD01000011.1"/>
</dbReference>
<name>A0ABQ6PRP2_9BACT</name>
<keyword evidence="5" id="KW-1185">Reference proteome</keyword>
<dbReference type="InterPro" id="IPR022509">
    <property type="entry name" value="Conjugation_ATPase_TraG"/>
</dbReference>
<dbReference type="PANTHER" id="PTHR38467:SF1">
    <property type="entry name" value="CONJUGATIVE TRANSFER: ASSEMBLY"/>
    <property type="match status" value="1"/>
</dbReference>
<evidence type="ECO:0000259" key="2">
    <source>
        <dbReference type="Pfam" id="PF12991"/>
    </source>
</evidence>
<feature type="domain" description="CagE TrbE VirB component of type IV transporter system central" evidence="1">
    <location>
        <begin position="346"/>
        <end position="397"/>
    </location>
</feature>
<dbReference type="SUPFAM" id="SSF52540">
    <property type="entry name" value="P-loop containing nucleoside triphosphate hydrolases"/>
    <property type="match status" value="1"/>
</dbReference>
<dbReference type="Gene3D" id="1.10.8.730">
    <property type="match status" value="1"/>
</dbReference>
<organism evidence="4 5">
    <name type="scientific">Algoriphagus confluentis</name>
    <dbReference type="NCBI Taxonomy" id="1697556"/>
    <lineage>
        <taxon>Bacteria</taxon>
        <taxon>Pseudomonadati</taxon>
        <taxon>Bacteroidota</taxon>
        <taxon>Cytophagia</taxon>
        <taxon>Cytophagales</taxon>
        <taxon>Cyclobacteriaceae</taxon>
        <taxon>Algoriphagus</taxon>
    </lineage>
</organism>
<dbReference type="EMBL" id="BTPD01000011">
    <property type="protein sequence ID" value="GMQ30650.1"/>
    <property type="molecule type" value="Genomic_DNA"/>
</dbReference>
<comment type="caution">
    <text evidence="4">The sequence shown here is derived from an EMBL/GenBank/DDBJ whole genome shotgun (WGS) entry which is preliminary data.</text>
</comment>
<evidence type="ECO:0000259" key="3">
    <source>
        <dbReference type="Pfam" id="PF19044"/>
    </source>
</evidence>
<dbReference type="InterPro" id="IPR043964">
    <property type="entry name" value="P-loop_TraG"/>
</dbReference>
<reference evidence="4 5" key="1">
    <citation type="submission" date="2023-08" db="EMBL/GenBank/DDBJ databases">
        <title>Draft genome sequence of Algoriphagus confluentis.</title>
        <authorList>
            <person name="Takatani N."/>
            <person name="Hosokawa M."/>
            <person name="Sawabe T."/>
        </authorList>
    </citation>
    <scope>NUCLEOTIDE SEQUENCE [LARGE SCALE GENOMIC DNA]</scope>
    <source>
        <strain evidence="4 5">NBRC 111222</strain>
    </source>
</reference>
<dbReference type="Gene3D" id="3.40.50.300">
    <property type="entry name" value="P-loop containing nucleotide triphosphate hydrolases"/>
    <property type="match status" value="1"/>
</dbReference>
<dbReference type="PANTHER" id="PTHR38467">
    <property type="match status" value="1"/>
</dbReference>